<dbReference type="InterPro" id="IPR054734">
    <property type="entry name" value="PqqF-like_C_4"/>
</dbReference>
<feature type="domain" description="Coenzyme PQQ synthesis protein F-like C-terminal lobe" evidence="10">
    <location>
        <begin position="833"/>
        <end position="930"/>
    </location>
</feature>
<dbReference type="Pfam" id="PF22456">
    <property type="entry name" value="PqqF-like_C_4"/>
    <property type="match status" value="1"/>
</dbReference>
<dbReference type="InterPro" id="IPR007863">
    <property type="entry name" value="Peptidase_M16_C"/>
</dbReference>
<evidence type="ECO:0008006" key="13">
    <source>
        <dbReference type="Google" id="ProtNLM"/>
    </source>
</evidence>
<evidence type="ECO:0000256" key="4">
    <source>
        <dbReference type="ARBA" id="ARBA00022801"/>
    </source>
</evidence>
<keyword evidence="12" id="KW-1185">Reference proteome</keyword>
<dbReference type="InterPro" id="IPR011249">
    <property type="entry name" value="Metalloenz_LuxS/M16"/>
</dbReference>
<evidence type="ECO:0000256" key="6">
    <source>
        <dbReference type="ARBA" id="ARBA00023049"/>
    </source>
</evidence>
<dbReference type="OrthoDB" id="952271at2759"/>
<dbReference type="GO" id="GO:0046872">
    <property type="term" value="F:metal ion binding"/>
    <property type="evidence" value="ECO:0007669"/>
    <property type="project" value="UniProtKB-KW"/>
</dbReference>
<evidence type="ECO:0000259" key="9">
    <source>
        <dbReference type="Pfam" id="PF16187"/>
    </source>
</evidence>
<protein>
    <recommendedName>
        <fullName evidence="13">Insulin-degrading enzyme</fullName>
    </recommendedName>
</protein>
<dbReference type="AlphaFoldDB" id="A0A7J6M8H6"/>
<dbReference type="SUPFAM" id="SSF63411">
    <property type="entry name" value="LuxS/MPP-like metallohydrolase"/>
    <property type="match status" value="5"/>
</dbReference>
<dbReference type="Proteomes" id="UP000591131">
    <property type="component" value="Unassembled WGS sequence"/>
</dbReference>
<dbReference type="Pfam" id="PF05193">
    <property type="entry name" value="Peptidase_M16_C"/>
    <property type="match status" value="1"/>
</dbReference>
<keyword evidence="4" id="KW-0378">Hydrolase</keyword>
<organism evidence="11 12">
    <name type="scientific">Perkinsus chesapeaki</name>
    <name type="common">Clam parasite</name>
    <name type="synonym">Perkinsus andrewsi</name>
    <dbReference type="NCBI Taxonomy" id="330153"/>
    <lineage>
        <taxon>Eukaryota</taxon>
        <taxon>Sar</taxon>
        <taxon>Alveolata</taxon>
        <taxon>Perkinsozoa</taxon>
        <taxon>Perkinsea</taxon>
        <taxon>Perkinsida</taxon>
        <taxon>Perkinsidae</taxon>
        <taxon>Perkinsus</taxon>
    </lineage>
</organism>
<keyword evidence="5" id="KW-0862">Zinc</keyword>
<feature type="domain" description="Peptidase M16 C-terminal" evidence="8">
    <location>
        <begin position="184"/>
        <end position="354"/>
    </location>
</feature>
<evidence type="ECO:0000313" key="12">
    <source>
        <dbReference type="Proteomes" id="UP000591131"/>
    </source>
</evidence>
<evidence type="ECO:0000256" key="1">
    <source>
        <dbReference type="ARBA" id="ARBA00007261"/>
    </source>
</evidence>
<evidence type="ECO:0000313" key="11">
    <source>
        <dbReference type="EMBL" id="KAF4667736.1"/>
    </source>
</evidence>
<name>A0A7J6M8H6_PERCH</name>
<feature type="domain" description="Peptidase M16 N-terminal" evidence="7">
    <location>
        <begin position="1"/>
        <end position="60"/>
    </location>
</feature>
<evidence type="ECO:0000256" key="2">
    <source>
        <dbReference type="ARBA" id="ARBA00022670"/>
    </source>
</evidence>
<dbReference type="EMBL" id="JAAPAO010000204">
    <property type="protein sequence ID" value="KAF4667736.1"/>
    <property type="molecule type" value="Genomic_DNA"/>
</dbReference>
<dbReference type="GO" id="GO:0043171">
    <property type="term" value="P:peptide catabolic process"/>
    <property type="evidence" value="ECO:0007669"/>
    <property type="project" value="TreeGrafter"/>
</dbReference>
<dbReference type="PANTHER" id="PTHR43690">
    <property type="entry name" value="NARDILYSIN"/>
    <property type="match status" value="1"/>
</dbReference>
<feature type="domain" description="Peptidase M16 middle/third" evidence="9">
    <location>
        <begin position="435"/>
        <end position="691"/>
    </location>
</feature>
<dbReference type="GO" id="GO:0005829">
    <property type="term" value="C:cytosol"/>
    <property type="evidence" value="ECO:0007669"/>
    <property type="project" value="TreeGrafter"/>
</dbReference>
<dbReference type="InterPro" id="IPR050626">
    <property type="entry name" value="Peptidase_M16"/>
</dbReference>
<keyword evidence="2" id="KW-0645">Protease</keyword>
<proteinExistence type="inferred from homology"/>
<evidence type="ECO:0000256" key="5">
    <source>
        <dbReference type="ARBA" id="ARBA00022833"/>
    </source>
</evidence>
<dbReference type="InterPro" id="IPR032632">
    <property type="entry name" value="Peptidase_M16_M"/>
</dbReference>
<evidence type="ECO:0000256" key="3">
    <source>
        <dbReference type="ARBA" id="ARBA00022723"/>
    </source>
</evidence>
<dbReference type="PANTHER" id="PTHR43690:SF18">
    <property type="entry name" value="INSULIN-DEGRADING ENZYME-RELATED"/>
    <property type="match status" value="1"/>
</dbReference>
<dbReference type="Pfam" id="PF00675">
    <property type="entry name" value="Peptidase_M16"/>
    <property type="match status" value="2"/>
</dbReference>
<comment type="similarity">
    <text evidence="1">Belongs to the peptidase M16 family.</text>
</comment>
<reference evidence="11 12" key="1">
    <citation type="submission" date="2020-04" db="EMBL/GenBank/DDBJ databases">
        <title>Perkinsus chesapeaki whole genome sequence.</title>
        <authorList>
            <person name="Bogema D.R."/>
        </authorList>
    </citation>
    <scope>NUCLEOTIDE SEQUENCE [LARGE SCALE GENOMIC DNA]</scope>
    <source>
        <strain evidence="11">ATCC PRA-425</strain>
    </source>
</reference>
<dbReference type="GO" id="GO:0004222">
    <property type="term" value="F:metalloendopeptidase activity"/>
    <property type="evidence" value="ECO:0007669"/>
    <property type="project" value="TreeGrafter"/>
</dbReference>
<evidence type="ECO:0000259" key="8">
    <source>
        <dbReference type="Pfam" id="PF05193"/>
    </source>
</evidence>
<dbReference type="GO" id="GO:0051603">
    <property type="term" value="P:proteolysis involved in protein catabolic process"/>
    <property type="evidence" value="ECO:0007669"/>
    <property type="project" value="TreeGrafter"/>
</dbReference>
<gene>
    <name evidence="11" type="ORF">FOL47_003405</name>
</gene>
<dbReference type="Gene3D" id="3.30.830.10">
    <property type="entry name" value="Metalloenzyme, LuxS/M16 peptidase-like"/>
    <property type="match status" value="4"/>
</dbReference>
<dbReference type="InterPro" id="IPR011765">
    <property type="entry name" value="Pept_M16_N"/>
</dbReference>
<feature type="domain" description="Peptidase M16 N-terminal" evidence="7">
    <location>
        <begin position="108"/>
        <end position="163"/>
    </location>
</feature>
<comment type="caution">
    <text evidence="11">The sequence shown here is derived from an EMBL/GenBank/DDBJ whole genome shotgun (WGS) entry which is preliminary data.</text>
</comment>
<accession>A0A7J6M8H6</accession>
<sequence length="1013" mass="114427">MFDPPQYQGIAHFLEHMLFLGTTKYPEEDSYNKYLAQNGGRSNAFTSDTNTVYFFTFEPDIGFQQAGSLCLRFNRKLKLLEKIRLVDLKTSESLLLAEIPVYFTVLLVNSGALDGALDRFSYFFKEPLFTQSATDREVQAVNSENSKNLQADVWRMMQLERELVFNKEHPSYHFGTGNKDTLAKIPRDALLNFHNKWYSANIMKLAVIGTESLDELQDSVMEKFSEVVNKDVHIPVDSEFGDASFLKNIDRPLPNDVNHIIHVSDSARGLVSFVVPIREIRQVDFAFFMPTQSPLWETKPSRYLSHIFGHEGEGSLLSYLKSQGLATGLSAGAVYDTAGLSVFKISISIPNSAFELAAKPMDVIQRISEAVAQYTAVCRSLAAEEGPNGYPPLWKEMRMVEEMQFRPPPPNPTEAVAAVGALKFPLACVAHRCGQFQSMLEPMSAVQQGSISMHQPYPIKMVFSGGVLDEHWDRKQVQEHLDMINSENMFLRIVGKEFEGFCDQHEKWYGTTYGLASNDVKRSIFENWKATEGDISKAVEKATQDGMALPRRNPFIAERLDVKLKEEYPKDYWPAPKVLSDCGSNVRVFFKQDGRFHIPKTNVMLNLFAPYALDSQRRALQVAAAAMCRSEELNEMAYDAECAGLVYRLVGDSEGLRISVSGYDDKLELLLNKVCHKLRDDKPIDEAAFERRPYHRLTTSLDIASDFTTDDVNGVIREVLSEGVVIEGLIEGNTRADEAKGIVKEATDMFTVAGDGKEPITRRAVADLSKVDGESAMLVDGHKDFVITRPGANKDEKNGAVVMTLHLGWQKSPGAKTEQEDADDILLSCRANVLSQILSQKFFDSLRTKQQLGYIVHSSLRIVEREVGMLFLVQSEVSVLDVQKRIEEFIDDIPNMLSSLTDEEYRDYIKAVVENLKETPKKQADEFNRHVVEISARRFDFERRPRLIKLIETNPEITQKDKMVDYARSAFANGERVWARVTGSAESLPDELSDEVIDSLREKHSWVESNTHF</sequence>
<dbReference type="Pfam" id="PF16187">
    <property type="entry name" value="Peptidase_M16_M"/>
    <property type="match status" value="1"/>
</dbReference>
<keyword evidence="6" id="KW-0482">Metalloprotease</keyword>
<evidence type="ECO:0000259" key="7">
    <source>
        <dbReference type="Pfam" id="PF00675"/>
    </source>
</evidence>
<dbReference type="GO" id="GO:0005739">
    <property type="term" value="C:mitochondrion"/>
    <property type="evidence" value="ECO:0007669"/>
    <property type="project" value="TreeGrafter"/>
</dbReference>
<keyword evidence="3" id="KW-0479">Metal-binding</keyword>
<evidence type="ECO:0000259" key="10">
    <source>
        <dbReference type="Pfam" id="PF22456"/>
    </source>
</evidence>